<feature type="transmembrane region" description="Helical" evidence="2">
    <location>
        <begin position="135"/>
        <end position="163"/>
    </location>
</feature>
<organism evidence="4">
    <name type="scientific">Alexandrium monilatum</name>
    <dbReference type="NCBI Taxonomy" id="311494"/>
    <lineage>
        <taxon>Eukaryota</taxon>
        <taxon>Sar</taxon>
        <taxon>Alveolata</taxon>
        <taxon>Dinophyceae</taxon>
        <taxon>Gonyaulacales</taxon>
        <taxon>Pyrocystaceae</taxon>
        <taxon>Alexandrium</taxon>
    </lineage>
</organism>
<evidence type="ECO:0000256" key="1">
    <source>
        <dbReference type="SAM" id="MobiDB-lite"/>
    </source>
</evidence>
<dbReference type="EMBL" id="HBNR01073135">
    <property type="protein sequence ID" value="CAE4649079.1"/>
    <property type="molecule type" value="Transcribed_RNA"/>
</dbReference>
<gene>
    <name evidence="4" type="ORF">AMON00008_LOCUS51867</name>
</gene>
<keyword evidence="3" id="KW-0732">Signal</keyword>
<evidence type="ECO:0000313" key="4">
    <source>
        <dbReference type="EMBL" id="CAE4649079.1"/>
    </source>
</evidence>
<keyword evidence="2" id="KW-1133">Transmembrane helix</keyword>
<feature type="chain" id="PRO_5030969639" evidence="3">
    <location>
        <begin position="27"/>
        <end position="306"/>
    </location>
</feature>
<reference evidence="4" key="1">
    <citation type="submission" date="2021-01" db="EMBL/GenBank/DDBJ databases">
        <authorList>
            <person name="Corre E."/>
            <person name="Pelletier E."/>
            <person name="Niang G."/>
            <person name="Scheremetjew M."/>
            <person name="Finn R."/>
            <person name="Kale V."/>
            <person name="Holt S."/>
            <person name="Cochrane G."/>
            <person name="Meng A."/>
            <person name="Brown T."/>
            <person name="Cohen L."/>
        </authorList>
    </citation>
    <scope>NUCLEOTIDE SEQUENCE</scope>
    <source>
        <strain evidence="4">CCMP3105</strain>
    </source>
</reference>
<accession>A0A7S4SLF6</accession>
<keyword evidence="2" id="KW-0812">Transmembrane</keyword>
<dbReference type="AlphaFoldDB" id="A0A7S4SLF6"/>
<proteinExistence type="predicted"/>
<protein>
    <submittedName>
        <fullName evidence="4">Uncharacterized protein</fullName>
    </submittedName>
</protein>
<evidence type="ECO:0000256" key="2">
    <source>
        <dbReference type="SAM" id="Phobius"/>
    </source>
</evidence>
<sequence length="306" mass="31578">MARSSRGGAAMLTGGILVVLVAAASAGTEGTNQGTAVKGGSGGLRGGGDYSDGADDDDTGLLTPEDTAQLVQEKYTTQHGQGISMARPQPAWLFFIFFFSLWNGAMAFILCMGPFQSLRDRDIPGALAGAAMRCLLPHVIVGLVMPFVIGGPILCLLCLWPYWVQCATVCGFIAPIVINTEQGEEENEGREQVIQTPVGPLGPLAGGAPAPPPPPPAPVVASVVNDHTNLPSQLSRTFSKPLDSMPSFRSFSRIDALPAPSAQAPQSDGVQYASQGKGVAVCCCCIGLAVLVALGPSLLGSGAIRF</sequence>
<feature type="transmembrane region" description="Helical" evidence="2">
    <location>
        <begin position="91"/>
        <end position="115"/>
    </location>
</feature>
<evidence type="ECO:0000256" key="3">
    <source>
        <dbReference type="SAM" id="SignalP"/>
    </source>
</evidence>
<feature type="signal peptide" evidence="3">
    <location>
        <begin position="1"/>
        <end position="26"/>
    </location>
</feature>
<feature type="region of interest" description="Disordered" evidence="1">
    <location>
        <begin position="30"/>
        <end position="62"/>
    </location>
</feature>
<keyword evidence="2" id="KW-0472">Membrane</keyword>
<feature type="compositionally biased region" description="Gly residues" evidence="1">
    <location>
        <begin position="37"/>
        <end position="50"/>
    </location>
</feature>
<name>A0A7S4SLF6_9DINO</name>